<reference evidence="1" key="1">
    <citation type="journal article" date="2021" name="Proc. Natl. Acad. Sci. U.S.A.">
        <title>A Catalog of Tens of Thousands of Viruses from Human Metagenomes Reveals Hidden Associations with Chronic Diseases.</title>
        <authorList>
            <person name="Tisza M.J."/>
            <person name="Buck C.B."/>
        </authorList>
    </citation>
    <scope>NUCLEOTIDE SEQUENCE</scope>
    <source>
        <strain evidence="1">CtPjm15</strain>
    </source>
</reference>
<dbReference type="EMBL" id="BK032645">
    <property type="protein sequence ID" value="DAF52972.1"/>
    <property type="molecule type" value="Genomic_DNA"/>
</dbReference>
<accession>A0A8S5SPK0</accession>
<protein>
    <submittedName>
        <fullName evidence="1">Cytochrome C</fullName>
    </submittedName>
</protein>
<evidence type="ECO:0000313" key="1">
    <source>
        <dbReference type="EMBL" id="DAF52972.1"/>
    </source>
</evidence>
<name>A0A8S5SPK0_9VIRU</name>
<proteinExistence type="predicted"/>
<organism evidence="1">
    <name type="scientific">Phage sp. ctPjm15</name>
    <dbReference type="NCBI Taxonomy" id="2828006"/>
    <lineage>
        <taxon>Viruses</taxon>
    </lineage>
</organism>
<sequence>MADCSKTEVFFEELDRMCETVNKYGEAEDCVFYKPNYGCCGYMHWLPDGVEKAVTVLQKWSDEHPKKTRQSEFLKMYPNAMLCEGEYLNISPCHLDRNIRKGCLESCINCHREYWLAEVE</sequence>